<accession>A0ABD0XEB7</accession>
<evidence type="ECO:0008006" key="5">
    <source>
        <dbReference type="Google" id="ProtNLM"/>
    </source>
</evidence>
<feature type="coiled-coil region" evidence="1">
    <location>
        <begin position="976"/>
        <end position="1182"/>
    </location>
</feature>
<dbReference type="PANTHER" id="PTHR18881">
    <property type="entry name" value="POLYAMINE-MODULATED FACTOR 1-BINDING PROTEIN 1-RELATED"/>
    <property type="match status" value="1"/>
</dbReference>
<keyword evidence="1" id="KW-0175">Coiled coil</keyword>
<reference evidence="3 4" key="1">
    <citation type="submission" date="2024-06" db="EMBL/GenBank/DDBJ databases">
        <authorList>
            <person name="Pan Q."/>
            <person name="Wen M."/>
            <person name="Jouanno E."/>
            <person name="Zahm M."/>
            <person name="Klopp C."/>
            <person name="Cabau C."/>
            <person name="Louis A."/>
            <person name="Berthelot C."/>
            <person name="Parey E."/>
            <person name="Roest Crollius H."/>
            <person name="Montfort J."/>
            <person name="Robinson-Rechavi M."/>
            <person name="Bouchez O."/>
            <person name="Lampietro C."/>
            <person name="Lopez Roques C."/>
            <person name="Donnadieu C."/>
            <person name="Postlethwait J."/>
            <person name="Bobe J."/>
            <person name="Verreycken H."/>
            <person name="Guiguen Y."/>
        </authorList>
    </citation>
    <scope>NUCLEOTIDE SEQUENCE [LARGE SCALE GENOMIC DNA]</scope>
    <source>
        <strain evidence="3">Up_M1</strain>
        <tissue evidence="3">Testis</tissue>
    </source>
</reference>
<dbReference type="EMBL" id="JAGEUA010000002">
    <property type="protein sequence ID" value="KAL1007248.1"/>
    <property type="molecule type" value="Genomic_DNA"/>
</dbReference>
<feature type="region of interest" description="Disordered" evidence="2">
    <location>
        <begin position="323"/>
        <end position="346"/>
    </location>
</feature>
<name>A0ABD0XEB7_UMBPY</name>
<dbReference type="PANTHER" id="PTHR18881:SF2">
    <property type="entry name" value="POLYAMINE-MODULATED FACTOR 1-BINDING PROTEIN 1"/>
    <property type="match status" value="1"/>
</dbReference>
<feature type="coiled-coil region" evidence="1">
    <location>
        <begin position="124"/>
        <end position="160"/>
    </location>
</feature>
<comment type="caution">
    <text evidence="3">The sequence shown here is derived from an EMBL/GenBank/DDBJ whole genome shotgun (WGS) entry which is preliminary data.</text>
</comment>
<feature type="coiled-coil region" evidence="1">
    <location>
        <begin position="1313"/>
        <end position="1354"/>
    </location>
</feature>
<protein>
    <recommendedName>
        <fullName evidence="5">Polyamine-modulated factor 1-binding protein 1</fullName>
    </recommendedName>
</protein>
<gene>
    <name evidence="3" type="ORF">UPYG_G00083990</name>
</gene>
<evidence type="ECO:0000256" key="1">
    <source>
        <dbReference type="SAM" id="Coils"/>
    </source>
</evidence>
<keyword evidence="4" id="KW-1185">Reference proteome</keyword>
<feature type="coiled-coil region" evidence="1">
    <location>
        <begin position="230"/>
        <end position="320"/>
    </location>
</feature>
<feature type="coiled-coil region" evidence="1">
    <location>
        <begin position="827"/>
        <end position="933"/>
    </location>
</feature>
<sequence>MNLNSSKVGVLQSFVQDLSEQNEVLIQALEAREAESRVVERRAASMHKELEKLDKREEPLLQLQSDSLSERRLSLALCPLPADFVGTTTMFLRTLGDHADRDKDMHTQLPNQDPLLQKLKKACLSQLEAQAAVKEREAQVQELQDTITELHQEMTRKDQDKLKQLQELHQLKSRVKLLSEQASTTDQTASCQAHHLPQQKSTELLKTELSRRDATIQRLRRDVLLSHQARDSQTAQLDVQEQRISQLQTELQQSQLEFQRGRSHREQQLRDLQTQTELTEELHTQLVEVKGRLEQVEGENEALMGFKRQLESEVERLAAEVCSPQSTARTREDTQSTQAEQRSTGQQLELAETHAQLTECLDRLHVPQRMAEEQTQQVQSELFSLKSQHGCVRQQLQDRTAELQGLQKSVAMLHGREVQWDRERSALQSEQGDGQQPLIGDLQRELDRQTNLSVRAKQQQVVGQQVQCLRYNPTQREDDIEIRRHTADRLQQERNSLLTQRDSQQGAACARQAELQHWQDSREVEVSALTEELQETKGRPQQGRATMEQLLSDLQKAQRQTRQAEDQASDRDLRLRGQEAELSRLRAVLQEAESRETDTEARLKHLGQSLDLYRTKYQVCLAKVSQQDSTLEAQDEDLKEARAQVEEHKGQVLRLRSQVAVLQEELKAHSAQLESGDDALSALSQRLRDAQRDREDSRKHSQECELVISTLRDSNATLRRQVLDQEECVVKIQADFSVYKATHIHSDSEYDTQLSRIQELQQVVERCAQGSQQLNACQSEVGQLRDEVSRLSRLKSDAMAELLWLQEARGKLQTEAVMEEKCRLQELEALGQRTAKLEEELQAAQRLCAQRQQEADPGNPGEALRSRAVQLESQAAAARGLEADIQRARKEAEQRDAECGSLRTQLMTLREELKEAQGRCRDTAQELARQEEKVLLVEGGQHRAQEQLAQRVAEVVRAEQTQRKQQAELCTLQQRLTATELEIQAYRTQVEVLQKAAGESRQAQIRAQQEASTQRQVAQQLEAELTTTKDTLRTLQQQLQEQADASQALRAELTQEQARQQECMQRLTEREAQMKTERVQLRTNLEKADRQLRERERSLVSLQERMAELQSAAQSLQEDQTACQRELDSRRSQSLKQSQELAECISEAALLRGELAQLAVEREGQEERARQLDAELHRLNTASRQSLDHARSCEGRLAELSAQLARSQCWGQEQLVALEAREEEMVLLKVEVASFREKYQAKFAQVEALQSQLHSTEQQYTAASNEVELLRQSLGNARSDSFHLHRESNLVVTNLNQWVKMQKQGNEKLNLTIKSQKKTVIHLTAEKDHLQERVEALQREVGRLKSELDDSRMDAERFRASQARMSDRCSAVDRLPVQTLLTEDGVRNKAVLPGASSSSLWCQSGDMGQ</sequence>
<feature type="coiled-coil region" evidence="1">
    <location>
        <begin position="1218"/>
        <end position="1273"/>
    </location>
</feature>
<dbReference type="Proteomes" id="UP001557470">
    <property type="component" value="Unassembled WGS sequence"/>
</dbReference>
<organism evidence="3 4">
    <name type="scientific">Umbra pygmaea</name>
    <name type="common">Eastern mudminnow</name>
    <dbReference type="NCBI Taxonomy" id="75934"/>
    <lineage>
        <taxon>Eukaryota</taxon>
        <taxon>Metazoa</taxon>
        <taxon>Chordata</taxon>
        <taxon>Craniata</taxon>
        <taxon>Vertebrata</taxon>
        <taxon>Euteleostomi</taxon>
        <taxon>Actinopterygii</taxon>
        <taxon>Neopterygii</taxon>
        <taxon>Teleostei</taxon>
        <taxon>Protacanthopterygii</taxon>
        <taxon>Esociformes</taxon>
        <taxon>Umbridae</taxon>
        <taxon>Umbra</taxon>
    </lineage>
</organism>
<evidence type="ECO:0000313" key="3">
    <source>
        <dbReference type="EMBL" id="KAL1007248.1"/>
    </source>
</evidence>
<evidence type="ECO:0000256" key="2">
    <source>
        <dbReference type="SAM" id="MobiDB-lite"/>
    </source>
</evidence>
<dbReference type="InterPro" id="IPR037391">
    <property type="entry name" value="PMF1-bd"/>
</dbReference>
<feature type="coiled-coil region" evidence="1">
    <location>
        <begin position="547"/>
        <end position="700"/>
    </location>
</feature>
<proteinExistence type="predicted"/>
<feature type="compositionally biased region" description="Polar residues" evidence="2">
    <location>
        <begin position="335"/>
        <end position="346"/>
    </location>
</feature>
<evidence type="ECO:0000313" key="4">
    <source>
        <dbReference type="Proteomes" id="UP001557470"/>
    </source>
</evidence>